<dbReference type="PANTHER" id="PTHR47990">
    <property type="entry name" value="2-OXOGLUTARATE (2OG) AND FE(II)-DEPENDENT OXYGENASE SUPERFAMILY PROTEIN-RELATED"/>
    <property type="match status" value="1"/>
</dbReference>
<keyword evidence="7" id="KW-1185">Reference proteome</keyword>
<evidence type="ECO:0000256" key="4">
    <source>
        <dbReference type="RuleBase" id="RU003682"/>
    </source>
</evidence>
<dbReference type="InterPro" id="IPR005123">
    <property type="entry name" value="Oxoglu/Fe-dep_dioxygenase_dom"/>
</dbReference>
<keyword evidence="4" id="KW-0560">Oxidoreductase</keyword>
<organism evidence="6 7">
    <name type="scientific">Solanum verrucosum</name>
    <dbReference type="NCBI Taxonomy" id="315347"/>
    <lineage>
        <taxon>Eukaryota</taxon>
        <taxon>Viridiplantae</taxon>
        <taxon>Streptophyta</taxon>
        <taxon>Embryophyta</taxon>
        <taxon>Tracheophyta</taxon>
        <taxon>Spermatophyta</taxon>
        <taxon>Magnoliopsida</taxon>
        <taxon>eudicotyledons</taxon>
        <taxon>Gunneridae</taxon>
        <taxon>Pentapetalae</taxon>
        <taxon>asterids</taxon>
        <taxon>lamiids</taxon>
        <taxon>Solanales</taxon>
        <taxon>Solanaceae</taxon>
        <taxon>Solanoideae</taxon>
        <taxon>Solaneae</taxon>
        <taxon>Solanum</taxon>
    </lineage>
</organism>
<proteinExistence type="inferred from homology"/>
<feature type="domain" description="Fe2OG dioxygenase" evidence="5">
    <location>
        <begin position="168"/>
        <end position="267"/>
    </location>
</feature>
<dbReference type="AlphaFoldDB" id="A0AAF0TJP0"/>
<dbReference type="EMBL" id="CP133614">
    <property type="protein sequence ID" value="WMV21831.1"/>
    <property type="molecule type" value="Genomic_DNA"/>
</dbReference>
<dbReference type="Pfam" id="PF14226">
    <property type="entry name" value="DIOX_N"/>
    <property type="match status" value="1"/>
</dbReference>
<dbReference type="GO" id="GO:0016706">
    <property type="term" value="F:2-oxoglutarate-dependent dioxygenase activity"/>
    <property type="evidence" value="ECO:0007669"/>
    <property type="project" value="UniProtKB-ARBA"/>
</dbReference>
<dbReference type="PROSITE" id="PS51471">
    <property type="entry name" value="FE2OG_OXY"/>
    <property type="match status" value="1"/>
</dbReference>
<dbReference type="GO" id="GO:0002238">
    <property type="term" value="P:response to molecule of fungal origin"/>
    <property type="evidence" value="ECO:0007669"/>
    <property type="project" value="UniProtKB-ARBA"/>
</dbReference>
<protein>
    <recommendedName>
        <fullName evidence="5">Fe2OG dioxygenase domain-containing protein</fullName>
    </recommendedName>
</protein>
<dbReference type="Proteomes" id="UP001234989">
    <property type="component" value="Chromosome 3"/>
</dbReference>
<keyword evidence="1 4" id="KW-0479">Metal-binding</keyword>
<evidence type="ECO:0000313" key="7">
    <source>
        <dbReference type="Proteomes" id="UP001234989"/>
    </source>
</evidence>
<dbReference type="GO" id="GO:0046872">
    <property type="term" value="F:metal ion binding"/>
    <property type="evidence" value="ECO:0007669"/>
    <property type="project" value="UniProtKB-KW"/>
</dbReference>
<accession>A0AAF0TJP0</accession>
<dbReference type="InterPro" id="IPR044861">
    <property type="entry name" value="IPNS-like_FE2OG_OXY"/>
</dbReference>
<sequence length="325" mass="37651">MASFDIPTIDVSPFFRLEENEEVKKKAIEQIREACVNYGFFQIVNHGIPLELLSGTKDMYKTFFSSSDEEKLVVPFYNYLKSTKNSSGTYEHLLFRFPFNVFPNIPPHFLSIASQINCFLFRRSFVMVQVLEAIVSHFTKLGVVLEGIINECLGLLPDFLPNYRNDRSQDSLLGLHYFPAIEDDDNTGKTAHEDPGCFTILYQDDVRGLEVHKDDQWIPIAPSKDKLIVNIGDVIQVLSNNKFKSATHRVVRPSETNRYSYAFFYNVHGDKWVEPLPQFTKEIGESPKYRGFVFEEYHQLRIKNRSHPPDRPEDLIHITHYSISN</sequence>
<reference evidence="6" key="1">
    <citation type="submission" date="2023-08" db="EMBL/GenBank/DDBJ databases">
        <title>A de novo genome assembly of Solanum verrucosum Schlechtendal, a Mexican diploid species geographically isolated from the other diploid A-genome species in potato relatives.</title>
        <authorList>
            <person name="Hosaka K."/>
        </authorList>
    </citation>
    <scope>NUCLEOTIDE SEQUENCE</scope>
    <source>
        <tissue evidence="6">Young leaves</tissue>
    </source>
</reference>
<dbReference type="Gene3D" id="2.60.120.330">
    <property type="entry name" value="B-lactam Antibiotic, Isopenicillin N Synthase, Chain"/>
    <property type="match status" value="1"/>
</dbReference>
<dbReference type="GO" id="GO:0031418">
    <property type="term" value="F:L-ascorbic acid binding"/>
    <property type="evidence" value="ECO:0007669"/>
    <property type="project" value="UniProtKB-KW"/>
</dbReference>
<dbReference type="InterPro" id="IPR027443">
    <property type="entry name" value="IPNS-like_sf"/>
</dbReference>
<evidence type="ECO:0000313" key="6">
    <source>
        <dbReference type="EMBL" id="WMV21831.1"/>
    </source>
</evidence>
<dbReference type="InterPro" id="IPR026992">
    <property type="entry name" value="DIOX_N"/>
</dbReference>
<evidence type="ECO:0000256" key="2">
    <source>
        <dbReference type="ARBA" id="ARBA00022896"/>
    </source>
</evidence>
<name>A0AAF0TJP0_SOLVR</name>
<dbReference type="SUPFAM" id="SSF51197">
    <property type="entry name" value="Clavaminate synthase-like"/>
    <property type="match status" value="1"/>
</dbReference>
<dbReference type="Pfam" id="PF03171">
    <property type="entry name" value="2OG-FeII_Oxy"/>
    <property type="match status" value="1"/>
</dbReference>
<gene>
    <name evidence="6" type="ORF">MTR67_015216</name>
</gene>
<dbReference type="InterPro" id="IPR050231">
    <property type="entry name" value="Iron_ascorbate_oxido_reductase"/>
</dbReference>
<evidence type="ECO:0000256" key="1">
    <source>
        <dbReference type="ARBA" id="ARBA00022723"/>
    </source>
</evidence>
<evidence type="ECO:0000256" key="3">
    <source>
        <dbReference type="ARBA" id="ARBA00023004"/>
    </source>
</evidence>
<evidence type="ECO:0000259" key="5">
    <source>
        <dbReference type="PROSITE" id="PS51471"/>
    </source>
</evidence>
<comment type="similarity">
    <text evidence="4">Belongs to the iron/ascorbate-dependent oxidoreductase family.</text>
</comment>
<keyword evidence="2" id="KW-0847">Vitamin C</keyword>
<keyword evidence="3 4" id="KW-0408">Iron</keyword>
<dbReference type="GO" id="GO:0009805">
    <property type="term" value="P:coumarin biosynthetic process"/>
    <property type="evidence" value="ECO:0007669"/>
    <property type="project" value="UniProtKB-ARBA"/>
</dbReference>